<gene>
    <name evidence="1" type="ORF">ACFSRZ_11105</name>
</gene>
<evidence type="ECO:0000313" key="1">
    <source>
        <dbReference type="EMBL" id="MFD2567923.1"/>
    </source>
</evidence>
<evidence type="ECO:0008006" key="3">
    <source>
        <dbReference type="Google" id="ProtNLM"/>
    </source>
</evidence>
<protein>
    <recommendedName>
        <fullName evidence="3">Carboxypeptidase-like regulatory domain-containing protein</fullName>
    </recommendedName>
</protein>
<proteinExistence type="predicted"/>
<organism evidence="1 2">
    <name type="scientific">Pseudotenacibaculum haliotis</name>
    <dbReference type="NCBI Taxonomy" id="1862138"/>
    <lineage>
        <taxon>Bacteria</taxon>
        <taxon>Pseudomonadati</taxon>
        <taxon>Bacteroidota</taxon>
        <taxon>Flavobacteriia</taxon>
        <taxon>Flavobacteriales</taxon>
        <taxon>Flavobacteriaceae</taxon>
        <taxon>Pseudotenacibaculum</taxon>
    </lineage>
</organism>
<dbReference type="RefSeq" id="WP_379666629.1">
    <property type="nucleotide sequence ID" value="NZ_JBHULH010000004.1"/>
</dbReference>
<sequence length="276" mass="32050">MAKKLLLSITFLFICSLTFGQINDKFWIYGKVVDSSGVVKNANVINLRTNQGTFSNDFGDYKMIVSIGDTLQFTSVQHEKVVRVINKFIYSSEVLDVFLPKKTYALDEVVVKRHDLDGYLALDKKKTPEDKKGDALRRTMDFSKVDMRVRYDGDHIDQKVRPHIVRTDPTAAFVGAGAAVAFAFKNSERLWALRRQVEFQTAFPNMLISEFGEKFFEDDLKIPKNKYYHFIEYCNPLGIESLYQQNRKIEVINILRTESKKYIKLIEQEEKEENKE</sequence>
<dbReference type="SUPFAM" id="SSF49464">
    <property type="entry name" value="Carboxypeptidase regulatory domain-like"/>
    <property type="match status" value="1"/>
</dbReference>
<accession>A0ABW5LSX6</accession>
<dbReference type="InterPro" id="IPR008969">
    <property type="entry name" value="CarboxyPept-like_regulatory"/>
</dbReference>
<dbReference type="Proteomes" id="UP001597508">
    <property type="component" value="Unassembled WGS sequence"/>
</dbReference>
<comment type="caution">
    <text evidence="1">The sequence shown here is derived from an EMBL/GenBank/DDBJ whole genome shotgun (WGS) entry which is preliminary data.</text>
</comment>
<name>A0ABW5LSX6_9FLAO</name>
<reference evidence="2" key="1">
    <citation type="journal article" date="2019" name="Int. J. Syst. Evol. Microbiol.">
        <title>The Global Catalogue of Microorganisms (GCM) 10K type strain sequencing project: providing services to taxonomists for standard genome sequencing and annotation.</title>
        <authorList>
            <consortium name="The Broad Institute Genomics Platform"/>
            <consortium name="The Broad Institute Genome Sequencing Center for Infectious Disease"/>
            <person name="Wu L."/>
            <person name="Ma J."/>
        </authorList>
    </citation>
    <scope>NUCLEOTIDE SEQUENCE [LARGE SCALE GENOMIC DNA]</scope>
    <source>
        <strain evidence="2">KCTC 52127</strain>
    </source>
</reference>
<keyword evidence="2" id="KW-1185">Reference proteome</keyword>
<dbReference type="EMBL" id="JBHULH010000004">
    <property type="protein sequence ID" value="MFD2567923.1"/>
    <property type="molecule type" value="Genomic_DNA"/>
</dbReference>
<evidence type="ECO:0000313" key="2">
    <source>
        <dbReference type="Proteomes" id="UP001597508"/>
    </source>
</evidence>